<feature type="domain" description="Carbohydrate kinase FGGY N-terminal" evidence="5">
    <location>
        <begin position="54"/>
        <end position="237"/>
    </location>
</feature>
<accession>A0A2N9JBQ9</accession>
<dbReference type="InterPro" id="IPR000577">
    <property type="entry name" value="Carb_kinase_FGGY"/>
</dbReference>
<dbReference type="PANTHER" id="PTHR43095">
    <property type="entry name" value="SUGAR KINASE"/>
    <property type="match status" value="1"/>
</dbReference>
<keyword evidence="3" id="KW-0418">Kinase</keyword>
<dbReference type="Proteomes" id="UP000238164">
    <property type="component" value="Chromosome 1"/>
</dbReference>
<dbReference type="AlphaFoldDB" id="A0A2N9JBQ9"/>
<protein>
    <recommendedName>
        <fullName evidence="5">Carbohydrate kinase FGGY N-terminal domain-containing protein</fullName>
    </recommendedName>
</protein>
<keyword evidence="7" id="KW-1185">Reference proteome</keyword>
<comment type="similarity">
    <text evidence="1">Belongs to the FGGY kinase family.</text>
</comment>
<proteinExistence type="inferred from homology"/>
<dbReference type="CDD" id="cd07773">
    <property type="entry name" value="ASKHA_NBD_FGGY_FK"/>
    <property type="match status" value="1"/>
</dbReference>
<evidence type="ECO:0000313" key="7">
    <source>
        <dbReference type="Proteomes" id="UP000238164"/>
    </source>
</evidence>
<feature type="region of interest" description="Disordered" evidence="4">
    <location>
        <begin position="322"/>
        <end position="348"/>
    </location>
</feature>
<dbReference type="KEGG" id="mgg:MPLG2_0535"/>
<dbReference type="SUPFAM" id="SSF53067">
    <property type="entry name" value="Actin-like ATPase domain"/>
    <property type="match status" value="2"/>
</dbReference>
<gene>
    <name evidence="6" type="ORF">MPLG2_0535</name>
</gene>
<keyword evidence="2" id="KW-0808">Transferase</keyword>
<evidence type="ECO:0000259" key="5">
    <source>
        <dbReference type="Pfam" id="PF00370"/>
    </source>
</evidence>
<dbReference type="PIRSF" id="PIRSF000538">
    <property type="entry name" value="GlpK"/>
    <property type="match status" value="1"/>
</dbReference>
<evidence type="ECO:0000256" key="3">
    <source>
        <dbReference type="ARBA" id="ARBA00022777"/>
    </source>
</evidence>
<evidence type="ECO:0000256" key="2">
    <source>
        <dbReference type="ARBA" id="ARBA00022679"/>
    </source>
</evidence>
<dbReference type="InterPro" id="IPR043129">
    <property type="entry name" value="ATPase_NBD"/>
</dbReference>
<dbReference type="GO" id="GO:0016301">
    <property type="term" value="F:kinase activity"/>
    <property type="evidence" value="ECO:0007669"/>
    <property type="project" value="UniProtKB-KW"/>
</dbReference>
<dbReference type="GO" id="GO:0005975">
    <property type="term" value="P:carbohydrate metabolic process"/>
    <property type="evidence" value="ECO:0007669"/>
    <property type="project" value="InterPro"/>
</dbReference>
<dbReference type="InterPro" id="IPR050406">
    <property type="entry name" value="FGGY_Carb_Kinase"/>
</dbReference>
<dbReference type="InterPro" id="IPR018484">
    <property type="entry name" value="FGGY_N"/>
</dbReference>
<dbReference type="Gene3D" id="3.30.420.40">
    <property type="match status" value="2"/>
</dbReference>
<evidence type="ECO:0000313" key="6">
    <source>
        <dbReference type="EMBL" id="SPD85571.1"/>
    </source>
</evidence>
<reference evidence="6 7" key="1">
    <citation type="submission" date="2018-02" db="EMBL/GenBank/DDBJ databases">
        <authorList>
            <person name="Cohen D.B."/>
            <person name="Kent A.D."/>
        </authorList>
    </citation>
    <scope>NUCLEOTIDE SEQUENCE [LARGE SCALE GENOMIC DNA]</scope>
    <source>
        <strain evidence="6">1</strain>
    </source>
</reference>
<name>A0A2N9JBQ9_9ACTN</name>
<evidence type="ECO:0000256" key="4">
    <source>
        <dbReference type="SAM" id="MobiDB-lite"/>
    </source>
</evidence>
<feature type="compositionally biased region" description="Polar residues" evidence="4">
    <location>
        <begin position="332"/>
        <end position="348"/>
    </location>
</feature>
<evidence type="ECO:0000256" key="1">
    <source>
        <dbReference type="ARBA" id="ARBA00009156"/>
    </source>
</evidence>
<dbReference type="EMBL" id="LT985188">
    <property type="protein sequence ID" value="SPD85571.1"/>
    <property type="molecule type" value="Genomic_DNA"/>
</dbReference>
<dbReference type="Pfam" id="PF00370">
    <property type="entry name" value="FGGY_N"/>
    <property type="match status" value="1"/>
</dbReference>
<organism evidence="6 7">
    <name type="scientific">Micropruina glycogenica</name>
    <dbReference type="NCBI Taxonomy" id="75385"/>
    <lineage>
        <taxon>Bacteria</taxon>
        <taxon>Bacillati</taxon>
        <taxon>Actinomycetota</taxon>
        <taxon>Actinomycetes</taxon>
        <taxon>Propionibacteriales</taxon>
        <taxon>Nocardioidaceae</taxon>
        <taxon>Micropruina</taxon>
    </lineage>
</organism>
<sequence>MGAVTSAIGVDLGTTNTKVVLVGDRDTLLAAEPTPTTLDALITLVGRALSRADVPVAAVGIAAMAESGFVLDADGHARTPLLSWRDARDDADMQAFARRTGADDLFEATGVRPGPKPPMALWLSLRAHRPDLLGKVNSWAGVADALAMALTGRLVTDHTLAGRTMAYRLPPSGKTLAKTFDEPLLAEAGLRPHQLPSVVLPGDPPARLTRSTAAWTGLAPGTPVWVAGHDHQVAAWGAGVRAPGQVADSVGTAEAVLHLVRGVPDRSAVRREGMSVVRAVDGATEALLAGTSFAGGFLQWLADRQTDGDVAALLAQVPGLDDVAPGSERSAHSGSGSPPQSALNPTRTVEPSAFARPGWVLPYPGGRQCPDPDPSAVVRVVGEATAPLGVRAIEAVAYQAAWIVQRQGELAGDRVDGLHMIGAALHRCSQWARIKATLAGSRTTLLRDSEPVATAAARLALFRCGLADDAALPAAPVLPVHDLIEVYQRRLDAFISSARRGD</sequence>